<dbReference type="Pfam" id="PF01753">
    <property type="entry name" value="zf-MYND"/>
    <property type="match status" value="1"/>
</dbReference>
<name>A0A1I7WG49_HETBA</name>
<dbReference type="PANTHER" id="PTHR12197:SF251">
    <property type="entry name" value="EG:BACR7C10.4 PROTEIN"/>
    <property type="match status" value="1"/>
</dbReference>
<dbReference type="PANTHER" id="PTHR12197">
    <property type="entry name" value="HISTONE-LYSINE N-METHYLTRANSFERASE SMYD"/>
    <property type="match status" value="1"/>
</dbReference>
<evidence type="ECO:0000256" key="2">
    <source>
        <dbReference type="ARBA" id="ARBA00022771"/>
    </source>
</evidence>
<organism evidence="6 7">
    <name type="scientific">Heterorhabditis bacteriophora</name>
    <name type="common">Entomopathogenic nematode worm</name>
    <dbReference type="NCBI Taxonomy" id="37862"/>
    <lineage>
        <taxon>Eukaryota</taxon>
        <taxon>Metazoa</taxon>
        <taxon>Ecdysozoa</taxon>
        <taxon>Nematoda</taxon>
        <taxon>Chromadorea</taxon>
        <taxon>Rhabditida</taxon>
        <taxon>Rhabditina</taxon>
        <taxon>Rhabditomorpha</taxon>
        <taxon>Strongyloidea</taxon>
        <taxon>Heterorhabditidae</taxon>
        <taxon>Heterorhabditis</taxon>
    </lineage>
</organism>
<dbReference type="Gene3D" id="2.170.270.10">
    <property type="entry name" value="SET domain"/>
    <property type="match status" value="1"/>
</dbReference>
<dbReference type="InterPro" id="IPR050869">
    <property type="entry name" value="H3K4_H4K5_MeTrfase"/>
</dbReference>
<evidence type="ECO:0000256" key="3">
    <source>
        <dbReference type="ARBA" id="ARBA00022833"/>
    </source>
</evidence>
<keyword evidence="3" id="KW-0862">Zinc</keyword>
<dbReference type="WBParaSite" id="Hba_03963">
    <property type="protein sequence ID" value="Hba_03963"/>
    <property type="gene ID" value="Hba_03963"/>
</dbReference>
<evidence type="ECO:0000256" key="4">
    <source>
        <dbReference type="PROSITE-ProRule" id="PRU00134"/>
    </source>
</evidence>
<evidence type="ECO:0000259" key="5">
    <source>
        <dbReference type="PROSITE" id="PS50865"/>
    </source>
</evidence>
<dbReference type="PROSITE" id="PS50865">
    <property type="entry name" value="ZF_MYND_2"/>
    <property type="match status" value="1"/>
</dbReference>
<feature type="domain" description="MYND-type" evidence="5">
    <location>
        <begin position="23"/>
        <end position="63"/>
    </location>
</feature>
<dbReference type="GO" id="GO:0005634">
    <property type="term" value="C:nucleus"/>
    <property type="evidence" value="ECO:0007669"/>
    <property type="project" value="TreeGrafter"/>
</dbReference>
<reference evidence="7" key="1">
    <citation type="submission" date="2016-11" db="UniProtKB">
        <authorList>
            <consortium name="WormBaseParasite"/>
        </authorList>
    </citation>
    <scope>IDENTIFICATION</scope>
</reference>
<dbReference type="InterPro" id="IPR002893">
    <property type="entry name" value="Znf_MYND"/>
</dbReference>
<keyword evidence="2 4" id="KW-0863">Zinc-finger</keyword>
<keyword evidence="1" id="KW-0479">Metal-binding</keyword>
<dbReference type="Gene3D" id="1.10.220.160">
    <property type="match status" value="1"/>
</dbReference>
<evidence type="ECO:0000313" key="6">
    <source>
        <dbReference type="Proteomes" id="UP000095283"/>
    </source>
</evidence>
<dbReference type="AlphaFoldDB" id="A0A1I7WG49"/>
<dbReference type="GO" id="GO:0008270">
    <property type="term" value="F:zinc ion binding"/>
    <property type="evidence" value="ECO:0007669"/>
    <property type="project" value="UniProtKB-KW"/>
</dbReference>
<evidence type="ECO:0000313" key="7">
    <source>
        <dbReference type="WBParaSite" id="Hba_03963"/>
    </source>
</evidence>
<evidence type="ECO:0000256" key="1">
    <source>
        <dbReference type="ARBA" id="ARBA00022723"/>
    </source>
</evidence>
<sequence length="363" mass="41345">MATLAEETPYAAVVMNNQLSFVCWRCFIRKDNKPLSRCSKCRVAHYCGSQCQKGDWNDHKYECIFLMNCAPRIPTSMARLISRIAMKLSRGENGGAFNGRVFSDLMDHKESIQGDPERCEFFICVSHVLYDFMGVDFIPRPSDLISIFGKIVTNCFCITDYLLNTLGMGLYVGLSVHNHSCFPDAYVIFNGANATLRSPNSTFKYDKQITISYTNTMLSNVERRRQLKKQYYFECTCKICNDKERACFSFISLITILIFHSYSDYLITISLSQDKWSSSVIASCCQDGICLLDPNESILVCYRCGSLSSMAVSEAISYNQELELILEKTENDEKSDIMTNSSQQLQESVRVYEKFSKVSSQKL</sequence>
<dbReference type="InterPro" id="IPR046341">
    <property type="entry name" value="SET_dom_sf"/>
</dbReference>
<accession>A0A1I7WG49</accession>
<dbReference type="Proteomes" id="UP000095283">
    <property type="component" value="Unplaced"/>
</dbReference>
<protein>
    <submittedName>
        <fullName evidence="7">MYND-type domain-containing protein</fullName>
    </submittedName>
</protein>
<dbReference type="SUPFAM" id="SSF82199">
    <property type="entry name" value="SET domain"/>
    <property type="match status" value="1"/>
</dbReference>
<proteinExistence type="predicted"/>
<keyword evidence="6" id="KW-1185">Reference proteome</keyword>
<dbReference type="Gene3D" id="6.10.140.2220">
    <property type="match status" value="1"/>
</dbReference>
<dbReference type="PROSITE" id="PS01360">
    <property type="entry name" value="ZF_MYND_1"/>
    <property type="match status" value="1"/>
</dbReference>